<feature type="compositionally biased region" description="Low complexity" evidence="1">
    <location>
        <begin position="70"/>
        <end position="79"/>
    </location>
</feature>
<evidence type="ECO:0008006" key="4">
    <source>
        <dbReference type="Google" id="ProtNLM"/>
    </source>
</evidence>
<gene>
    <name evidence="2" type="ORF">EHV23_01420</name>
</gene>
<protein>
    <recommendedName>
        <fullName evidence="4">Nucleotide-diphospho-sugar transferase domain-containing protein</fullName>
    </recommendedName>
</protein>
<proteinExistence type="predicted"/>
<organism evidence="2 3">
    <name type="scientific">Lautropia dentalis</name>
    <dbReference type="NCBI Taxonomy" id="2490857"/>
    <lineage>
        <taxon>Bacteria</taxon>
        <taxon>Pseudomonadati</taxon>
        <taxon>Pseudomonadota</taxon>
        <taxon>Betaproteobacteria</taxon>
        <taxon>Burkholderiales</taxon>
        <taxon>Burkholderiaceae</taxon>
        <taxon>Lautropia</taxon>
    </lineage>
</organism>
<dbReference type="OrthoDB" id="850028at2"/>
<name>A0A3R8LNA1_9BURK</name>
<feature type="region of interest" description="Disordered" evidence="1">
    <location>
        <begin position="55"/>
        <end position="85"/>
    </location>
</feature>
<evidence type="ECO:0000256" key="1">
    <source>
        <dbReference type="SAM" id="MobiDB-lite"/>
    </source>
</evidence>
<keyword evidence="3" id="KW-1185">Reference proteome</keyword>
<dbReference type="Proteomes" id="UP000270261">
    <property type="component" value="Unassembled WGS sequence"/>
</dbReference>
<evidence type="ECO:0000313" key="3">
    <source>
        <dbReference type="Proteomes" id="UP000270261"/>
    </source>
</evidence>
<comment type="caution">
    <text evidence="2">The sequence shown here is derived from an EMBL/GenBank/DDBJ whole genome shotgun (WGS) entry which is preliminary data.</text>
</comment>
<dbReference type="EMBL" id="RRUE01000001">
    <property type="protein sequence ID" value="RRN44960.1"/>
    <property type="molecule type" value="Genomic_DNA"/>
</dbReference>
<dbReference type="RefSeq" id="WP_125094391.1">
    <property type="nucleotide sequence ID" value="NZ_RRUE01000001.1"/>
</dbReference>
<reference evidence="2 3" key="1">
    <citation type="submission" date="2018-11" db="EMBL/GenBank/DDBJ databases">
        <title>Genome sequencing of Lautropia sp. KCOM 2505 (= ChDC F240).</title>
        <authorList>
            <person name="Kook J.-K."/>
            <person name="Park S.-N."/>
            <person name="Lim Y.K."/>
        </authorList>
    </citation>
    <scope>NUCLEOTIDE SEQUENCE [LARGE SCALE GENOMIC DNA]</scope>
    <source>
        <strain evidence="2 3">KCOM 2505</strain>
    </source>
</reference>
<dbReference type="InterPro" id="IPR029044">
    <property type="entry name" value="Nucleotide-diphossugar_trans"/>
</dbReference>
<dbReference type="SUPFAM" id="SSF53448">
    <property type="entry name" value="Nucleotide-diphospho-sugar transferases"/>
    <property type="match status" value="1"/>
</dbReference>
<evidence type="ECO:0000313" key="2">
    <source>
        <dbReference type="EMBL" id="RRN44960.1"/>
    </source>
</evidence>
<accession>A0A3R8LNA1</accession>
<dbReference type="AlphaFoldDB" id="A0A3R8LNA1"/>
<sequence>MNLLLLTFGDRAENHHQAAFSVLSFLKDPRIGRVLVMTDRPGFYRWLQAGVAASQDGEKRAADEGRERSTASTRGTTRTQGVASTQAMISTQGVVRTLDSASAREEARAQVDARPAGARPVIEILPISADTLQDWQGPQQFFWRIKIKAVEHALQRHPDQHLVYVDSDTFLATDLSALKAGLDAGQAFMHCRENALADRNSRTLTRMRRMLTGQTLAGVSFDGQTEMWNAGVIALPASRGRTLVDHALQLCDAMCATGCPRRLVEQLAFSAALKGAPSLQPCDRWIVHYWGNKPGWNVFIGHFLAESRLRNETVAQAVARAANTDWQHLPTEDRHRSTAERLKRLVDRLWPRYRVRYFTPD</sequence>
<feature type="compositionally biased region" description="Basic and acidic residues" evidence="1">
    <location>
        <begin position="56"/>
        <end position="69"/>
    </location>
</feature>